<dbReference type="Gene3D" id="2.10.25.160">
    <property type="entry name" value="Granulin"/>
    <property type="match status" value="1"/>
</dbReference>
<feature type="compositionally biased region" description="Low complexity" evidence="12">
    <location>
        <begin position="186"/>
        <end position="204"/>
    </location>
</feature>
<accession>A0AA88PTN7</accession>
<evidence type="ECO:0000256" key="3">
    <source>
        <dbReference type="ARBA" id="ARBA00004541"/>
    </source>
</evidence>
<name>A0AA88PTN7_9TELE</name>
<evidence type="ECO:0000259" key="13">
    <source>
        <dbReference type="PROSITE" id="PS00799"/>
    </source>
</evidence>
<dbReference type="InterPro" id="IPR000118">
    <property type="entry name" value="Granulin"/>
</dbReference>
<dbReference type="SMART" id="SM00277">
    <property type="entry name" value="GRAN"/>
    <property type="match status" value="1"/>
</dbReference>
<evidence type="ECO:0000256" key="5">
    <source>
        <dbReference type="ARBA" id="ARBA00022473"/>
    </source>
</evidence>
<dbReference type="SUPFAM" id="SSF57277">
    <property type="entry name" value="Granulin repeat"/>
    <property type="match status" value="1"/>
</dbReference>
<comment type="similarity">
    <text evidence="4">Belongs to the N4BP3 family.</text>
</comment>
<evidence type="ECO:0000256" key="8">
    <source>
        <dbReference type="ARBA" id="ARBA00023157"/>
    </source>
</evidence>
<feature type="region of interest" description="Disordered" evidence="12">
    <location>
        <begin position="42"/>
        <end position="64"/>
    </location>
</feature>
<keyword evidence="9" id="KW-0966">Cell projection</keyword>
<comment type="caution">
    <text evidence="14">The sequence shown here is derived from an EMBL/GenBank/DDBJ whole genome shotgun (WGS) entry which is preliminary data.</text>
</comment>
<feature type="coiled-coil region" evidence="11">
    <location>
        <begin position="373"/>
        <end position="407"/>
    </location>
</feature>
<evidence type="ECO:0000256" key="12">
    <source>
        <dbReference type="SAM" id="MobiDB-lite"/>
    </source>
</evidence>
<feature type="coiled-coil region" evidence="11">
    <location>
        <begin position="551"/>
        <end position="585"/>
    </location>
</feature>
<keyword evidence="10" id="KW-0968">Cytoplasmic vesicle</keyword>
<feature type="region of interest" description="Disordered" evidence="12">
    <location>
        <begin position="133"/>
        <end position="239"/>
    </location>
</feature>
<evidence type="ECO:0000313" key="15">
    <source>
        <dbReference type="Proteomes" id="UP001187343"/>
    </source>
</evidence>
<keyword evidence="7 11" id="KW-0175">Coiled coil</keyword>
<evidence type="ECO:0000256" key="11">
    <source>
        <dbReference type="SAM" id="Coils"/>
    </source>
</evidence>
<dbReference type="PANTHER" id="PTHR32274:SF1">
    <property type="entry name" value="NEDD4-BINDING PROTEIN 3"/>
    <property type="match status" value="1"/>
</dbReference>
<protein>
    <recommendedName>
        <fullName evidence="13">Granulins domain-containing protein</fullName>
    </recommendedName>
</protein>
<sequence length="776" mass="86070">MATVQALSLNQDPSKSICAGYPASTLASGRCVMGSVGSLIEKPDVSPTKSSRAVPQVPGRQNHGLLKKGFNQRELLNYLNITKKEAKGSKHIISGTSSVKREHRREEDDVYTKVYHRDGKEVDLGKNSLPIGGKFDKPRFRPSAFKPVTPKNFCSMQNLYPSKSEESESGLTNGMHPSYAKAAPKSMSTSSSSSSPSRPGTSVSKGVLAAARGLSQDEENTSDSGHNSMNSLPPYRPPFRPHLGQISASMGHINHIGSLDRTSLGSKGAASTVTDMSCQSMATLNRLQCYGSEAPPPYELSHSMEDVVRDLEDRLQEKEHELRQMRRNLDESEDAIAQVFEEKQRLWEKEVTELKHLYSAKLRQVSQQSQRTQRNLQLQLYKAQQERNRLQEELDSVRQECQTLKSQSPAAQSQSINPQLEETQWEVCQKSGEISLLKQQFRDSQAEVTQKLSEIFHLKTQLHEARNQIQSKDSQIDMLQMALQGARRKCPLPAFEDHRADAGETGGATATEDRLRAELLLERRQNEAQASAFESERSTWQNEKEKVIRYQKELQASYLEMYHKNEALERELAMLRGGRARAEDVGSGGGDEGGALQEAKPPIGLPWIERIDRGDPDPSSKMVPVLMLLMAAHVAADEPMIILSGPVESDSVSVVPCDATHACPDGTTCCRNPYGGWGCCPYSLGQCCRDGLHCCPYGYQCDSTSSHCLRGWLKLPSSSRMATKAIQKPQALKWQKQTEMVQCDENVYCPADQFCCKTAGQWGCCSGFGVAYKQSL</sequence>
<evidence type="ECO:0000313" key="14">
    <source>
        <dbReference type="EMBL" id="KAK2890947.1"/>
    </source>
</evidence>
<dbReference type="Pfam" id="PF00396">
    <property type="entry name" value="Granulin"/>
    <property type="match status" value="1"/>
</dbReference>
<dbReference type="GO" id="GO:0030425">
    <property type="term" value="C:dendrite"/>
    <property type="evidence" value="ECO:0007669"/>
    <property type="project" value="UniProtKB-SubCell"/>
</dbReference>
<proteinExistence type="inferred from homology"/>
<keyword evidence="6" id="KW-0524">Neurogenesis</keyword>
<keyword evidence="8" id="KW-1015">Disulfide bond</keyword>
<feature type="coiled-coil region" evidence="11">
    <location>
        <begin position="301"/>
        <end position="342"/>
    </location>
</feature>
<evidence type="ECO:0000256" key="10">
    <source>
        <dbReference type="ARBA" id="ARBA00023329"/>
    </source>
</evidence>
<reference evidence="14" key="1">
    <citation type="submission" date="2023-08" db="EMBL/GenBank/DDBJ databases">
        <title>Chromosome-level Genome Assembly of mud carp (Cirrhinus molitorella).</title>
        <authorList>
            <person name="Liu H."/>
        </authorList>
    </citation>
    <scope>NUCLEOTIDE SEQUENCE</scope>
    <source>
        <strain evidence="14">Prfri</strain>
        <tissue evidence="14">Muscle</tissue>
    </source>
</reference>
<comment type="subcellular location">
    <subcellularLocation>
        <location evidence="2">Cell projection</location>
        <location evidence="2">Axon</location>
    </subcellularLocation>
    <subcellularLocation>
        <location evidence="1">Cell projection</location>
        <location evidence="1">Dendrite</location>
    </subcellularLocation>
    <subcellularLocation>
        <location evidence="3">Cytoplasmic vesicle</location>
    </subcellularLocation>
</comment>
<dbReference type="InterPro" id="IPR033571">
    <property type="entry name" value="N4BP3"/>
</dbReference>
<dbReference type="GO" id="GO:0007399">
    <property type="term" value="P:nervous system development"/>
    <property type="evidence" value="ECO:0007669"/>
    <property type="project" value="UniProtKB-KW"/>
</dbReference>
<evidence type="ECO:0000256" key="7">
    <source>
        <dbReference type="ARBA" id="ARBA00023054"/>
    </source>
</evidence>
<feature type="compositionally biased region" description="Polar residues" evidence="12">
    <location>
        <begin position="222"/>
        <end position="231"/>
    </location>
</feature>
<evidence type="ECO:0000256" key="9">
    <source>
        <dbReference type="ARBA" id="ARBA00023273"/>
    </source>
</evidence>
<gene>
    <name evidence="14" type="ORF">Q8A67_013590</name>
</gene>
<organism evidence="14 15">
    <name type="scientific">Cirrhinus molitorella</name>
    <name type="common">mud carp</name>
    <dbReference type="NCBI Taxonomy" id="172907"/>
    <lineage>
        <taxon>Eukaryota</taxon>
        <taxon>Metazoa</taxon>
        <taxon>Chordata</taxon>
        <taxon>Craniata</taxon>
        <taxon>Vertebrata</taxon>
        <taxon>Euteleostomi</taxon>
        <taxon>Actinopterygii</taxon>
        <taxon>Neopterygii</taxon>
        <taxon>Teleostei</taxon>
        <taxon>Ostariophysi</taxon>
        <taxon>Cypriniformes</taxon>
        <taxon>Cyprinidae</taxon>
        <taxon>Labeoninae</taxon>
        <taxon>Labeonini</taxon>
        <taxon>Cirrhinus</taxon>
    </lineage>
</organism>
<dbReference type="PROSITE" id="PS00799">
    <property type="entry name" value="GRANULINS"/>
    <property type="match status" value="1"/>
</dbReference>
<keyword evidence="5" id="KW-0217">Developmental protein</keyword>
<keyword evidence="15" id="KW-1185">Reference proteome</keyword>
<evidence type="ECO:0000256" key="6">
    <source>
        <dbReference type="ARBA" id="ARBA00022902"/>
    </source>
</evidence>
<evidence type="ECO:0000256" key="2">
    <source>
        <dbReference type="ARBA" id="ARBA00004489"/>
    </source>
</evidence>
<dbReference type="GO" id="GO:0031410">
    <property type="term" value="C:cytoplasmic vesicle"/>
    <property type="evidence" value="ECO:0007669"/>
    <property type="project" value="UniProtKB-SubCell"/>
</dbReference>
<evidence type="ECO:0000256" key="1">
    <source>
        <dbReference type="ARBA" id="ARBA00004279"/>
    </source>
</evidence>
<dbReference type="PANTHER" id="PTHR32274">
    <property type="entry name" value="NEDD4-BINDING PROTEIN 3"/>
    <property type="match status" value="1"/>
</dbReference>
<dbReference type="InterPro" id="IPR037277">
    <property type="entry name" value="Granulin_sf"/>
</dbReference>
<dbReference type="GO" id="GO:0030424">
    <property type="term" value="C:axon"/>
    <property type="evidence" value="ECO:0007669"/>
    <property type="project" value="UniProtKB-SubCell"/>
</dbReference>
<evidence type="ECO:0000256" key="4">
    <source>
        <dbReference type="ARBA" id="ARBA00010640"/>
    </source>
</evidence>
<dbReference type="Proteomes" id="UP001187343">
    <property type="component" value="Unassembled WGS sequence"/>
</dbReference>
<feature type="compositionally biased region" description="Polar residues" evidence="12">
    <location>
        <begin position="152"/>
        <end position="161"/>
    </location>
</feature>
<dbReference type="Pfam" id="PF06818">
    <property type="entry name" value="Fez1"/>
    <property type="match status" value="2"/>
</dbReference>
<dbReference type="AlphaFoldDB" id="A0AA88PTN7"/>
<dbReference type="EMBL" id="JAUYZG010000013">
    <property type="protein sequence ID" value="KAK2890947.1"/>
    <property type="molecule type" value="Genomic_DNA"/>
</dbReference>
<feature type="domain" description="Granulins" evidence="13">
    <location>
        <begin position="688"/>
        <end position="701"/>
    </location>
</feature>